<evidence type="ECO:0000313" key="3">
    <source>
        <dbReference type="EMBL" id="KAI1849289.1"/>
    </source>
</evidence>
<dbReference type="InterPro" id="IPR002110">
    <property type="entry name" value="Ankyrin_rpt"/>
</dbReference>
<keyword evidence="4" id="KW-1185">Reference proteome</keyword>
<keyword evidence="2" id="KW-0040">ANK repeat</keyword>
<dbReference type="Proteomes" id="UP000829685">
    <property type="component" value="Unassembled WGS sequence"/>
</dbReference>
<dbReference type="PANTHER" id="PTHR24123:SF33">
    <property type="entry name" value="PROTEIN HOS4"/>
    <property type="match status" value="1"/>
</dbReference>
<evidence type="ECO:0000256" key="2">
    <source>
        <dbReference type="ARBA" id="ARBA00023043"/>
    </source>
</evidence>
<evidence type="ECO:0000256" key="1">
    <source>
        <dbReference type="ARBA" id="ARBA00022737"/>
    </source>
</evidence>
<dbReference type="InterPro" id="IPR051165">
    <property type="entry name" value="Multifunctional_ANK_Repeat"/>
</dbReference>
<accession>A0A9Q0AHI1</accession>
<dbReference type="EMBL" id="JAFIMR010000078">
    <property type="protein sequence ID" value="KAI1849289.1"/>
    <property type="molecule type" value="Genomic_DNA"/>
</dbReference>
<evidence type="ECO:0000313" key="4">
    <source>
        <dbReference type="Proteomes" id="UP000829685"/>
    </source>
</evidence>
<protein>
    <recommendedName>
        <fullName evidence="5">Ankyrin repeat protein</fullName>
    </recommendedName>
</protein>
<comment type="caution">
    <text evidence="3">The sequence shown here is derived from an EMBL/GenBank/DDBJ whole genome shotgun (WGS) entry which is preliminary data.</text>
</comment>
<reference evidence="3" key="1">
    <citation type="submission" date="2021-03" db="EMBL/GenBank/DDBJ databases">
        <title>Revisited historic fungal species revealed as producer of novel bioactive compounds through whole genome sequencing and comparative genomics.</title>
        <authorList>
            <person name="Vignolle G.A."/>
            <person name="Hochenegger N."/>
            <person name="Mach R.L."/>
            <person name="Mach-Aigner A.R."/>
            <person name="Javad Rahimi M."/>
            <person name="Salim K.A."/>
            <person name="Chan C.M."/>
            <person name="Lim L.B.L."/>
            <person name="Cai F."/>
            <person name="Druzhinina I.S."/>
            <person name="U'Ren J.M."/>
            <person name="Derntl C."/>
        </authorList>
    </citation>
    <scope>NUCLEOTIDE SEQUENCE</scope>
    <source>
        <strain evidence="3">TUCIM 5799</strain>
    </source>
</reference>
<dbReference type="SUPFAM" id="SSF48403">
    <property type="entry name" value="Ankyrin repeat"/>
    <property type="match status" value="1"/>
</dbReference>
<dbReference type="SMART" id="SM00248">
    <property type="entry name" value="ANK"/>
    <property type="match status" value="4"/>
</dbReference>
<evidence type="ECO:0008006" key="5">
    <source>
        <dbReference type="Google" id="ProtNLM"/>
    </source>
</evidence>
<gene>
    <name evidence="3" type="ORF">JX265_013675</name>
</gene>
<keyword evidence="1" id="KW-0677">Repeat</keyword>
<dbReference type="PANTHER" id="PTHR24123">
    <property type="entry name" value="ANKYRIN REPEAT-CONTAINING"/>
    <property type="match status" value="1"/>
</dbReference>
<organism evidence="3 4">
    <name type="scientific">Neoarthrinium moseri</name>
    <dbReference type="NCBI Taxonomy" id="1658444"/>
    <lineage>
        <taxon>Eukaryota</taxon>
        <taxon>Fungi</taxon>
        <taxon>Dikarya</taxon>
        <taxon>Ascomycota</taxon>
        <taxon>Pezizomycotina</taxon>
        <taxon>Sordariomycetes</taxon>
        <taxon>Xylariomycetidae</taxon>
        <taxon>Amphisphaeriales</taxon>
        <taxon>Apiosporaceae</taxon>
        <taxon>Neoarthrinium</taxon>
    </lineage>
</organism>
<dbReference type="InterPro" id="IPR036770">
    <property type="entry name" value="Ankyrin_rpt-contain_sf"/>
</dbReference>
<sequence>MAYRPRYRFRPLDPANAPPYMFFDSKRDDSVDHDPYQKEKIRNDIRVLKRRTLSYLTDTEAQEINEARFRQAQRAAFRILPWEREIENSFAGLQLVPLPPALPAYSIELRGIRGHLYKPSSLQPFIVYCETGELEMARHFIEQEGPEASALDDGLGFAARNKHLHIMQYLLQNGARLHSYVVQMAIFHRSIELFQLCVMHGYHPNQHIWNINGSQGVALLSCYDNPQITQFLLNHGADPNIGRFDPRVEAAWTQSDVTLLLGKMPPLDRTSGDALTKAIAVGNLTVIGMLLDHGARLEFASPLHTALRKLKKWEETKQVLELLLLRGANIEQREEELVDAVVYATKPLALAIKLERWEAAEYLLKKGAQP</sequence>
<dbReference type="Gene3D" id="1.25.40.20">
    <property type="entry name" value="Ankyrin repeat-containing domain"/>
    <property type="match status" value="1"/>
</dbReference>
<dbReference type="AlphaFoldDB" id="A0A9Q0AHI1"/>
<proteinExistence type="predicted"/>
<name>A0A9Q0AHI1_9PEZI</name>